<evidence type="ECO:0000256" key="5">
    <source>
        <dbReference type="RuleBase" id="RU000568"/>
    </source>
</evidence>
<evidence type="ECO:0000313" key="7">
    <source>
        <dbReference type="EMBL" id="MCM2373544.1"/>
    </source>
</evidence>
<dbReference type="SUPFAM" id="SSF143034">
    <property type="entry name" value="L35p-like"/>
    <property type="match status" value="1"/>
</dbReference>
<protein>
    <recommendedName>
        <fullName evidence="4">Large ribosomal subunit protein bL35</fullName>
    </recommendedName>
</protein>
<sequence>MGNKVKTHKGTKKRFRLSATGKAMHRQSGTSHLAKGLSKKRRRNLRGTAPLDTCMERTIHAALNGYSN</sequence>
<dbReference type="PANTHER" id="PTHR33343">
    <property type="entry name" value="54S RIBOSOMAL PROTEIN BL35M"/>
    <property type="match status" value="1"/>
</dbReference>
<feature type="region of interest" description="Disordered" evidence="6">
    <location>
        <begin position="19"/>
        <end position="50"/>
    </location>
</feature>
<reference evidence="7 8" key="1">
    <citation type="journal article" date="2022" name="Syst. Appl. Microbiol.">
        <title>Rhodopirellula aestuarii sp. nov., a novel member of the genus Rhodopirellula isolated from brackish sediments collected in the Tagus River estuary, Portugal.</title>
        <authorList>
            <person name="Vitorino I.R."/>
            <person name="Klimek D."/>
            <person name="Calusinska M."/>
            <person name="Lobo-da-Cunha A."/>
            <person name="Vasconcelos V."/>
            <person name="Lage O.M."/>
        </authorList>
    </citation>
    <scope>NUCLEOTIDE SEQUENCE [LARGE SCALE GENOMIC DNA]</scope>
    <source>
        <strain evidence="7 8">ICT_H3.1</strain>
    </source>
</reference>
<keyword evidence="2 4" id="KW-0689">Ribosomal protein</keyword>
<dbReference type="InterPro" id="IPR001706">
    <property type="entry name" value="Ribosomal_bL35"/>
</dbReference>
<proteinExistence type="inferred from homology"/>
<accession>A0ABT0U9J4</accession>
<evidence type="ECO:0000256" key="2">
    <source>
        <dbReference type="ARBA" id="ARBA00022980"/>
    </source>
</evidence>
<evidence type="ECO:0000256" key="3">
    <source>
        <dbReference type="ARBA" id="ARBA00023274"/>
    </source>
</evidence>
<evidence type="ECO:0000256" key="4">
    <source>
        <dbReference type="HAMAP-Rule" id="MF_00514"/>
    </source>
</evidence>
<dbReference type="HAMAP" id="MF_00514">
    <property type="entry name" value="Ribosomal_bL35"/>
    <property type="match status" value="1"/>
</dbReference>
<dbReference type="NCBIfam" id="TIGR00001">
    <property type="entry name" value="rpmI_bact"/>
    <property type="match status" value="1"/>
</dbReference>
<dbReference type="InterPro" id="IPR037229">
    <property type="entry name" value="Ribosomal_bL35_sf"/>
</dbReference>
<dbReference type="PANTHER" id="PTHR33343:SF1">
    <property type="entry name" value="LARGE RIBOSOMAL SUBUNIT PROTEIN BL35M"/>
    <property type="match status" value="1"/>
</dbReference>
<dbReference type="Pfam" id="PF01632">
    <property type="entry name" value="Ribosomal_L35p"/>
    <property type="match status" value="1"/>
</dbReference>
<evidence type="ECO:0000313" key="8">
    <source>
        <dbReference type="Proteomes" id="UP001202961"/>
    </source>
</evidence>
<dbReference type="Gene3D" id="4.10.410.60">
    <property type="match status" value="1"/>
</dbReference>
<comment type="similarity">
    <text evidence="1 4 5">Belongs to the bacterial ribosomal protein bL35 family.</text>
</comment>
<dbReference type="EMBL" id="JAMQBK010000062">
    <property type="protein sequence ID" value="MCM2373544.1"/>
    <property type="molecule type" value="Genomic_DNA"/>
</dbReference>
<organism evidence="7 8">
    <name type="scientific">Aporhodopirellula aestuarii</name>
    <dbReference type="NCBI Taxonomy" id="2950107"/>
    <lineage>
        <taxon>Bacteria</taxon>
        <taxon>Pseudomonadati</taxon>
        <taxon>Planctomycetota</taxon>
        <taxon>Planctomycetia</taxon>
        <taxon>Pirellulales</taxon>
        <taxon>Pirellulaceae</taxon>
        <taxon>Aporhodopirellula</taxon>
    </lineage>
</organism>
<gene>
    <name evidence="4 7" type="primary">rpmI</name>
    <name evidence="7" type="ORF">NB063_23275</name>
</gene>
<evidence type="ECO:0000256" key="6">
    <source>
        <dbReference type="SAM" id="MobiDB-lite"/>
    </source>
</evidence>
<comment type="caution">
    <text evidence="7">The sequence shown here is derived from an EMBL/GenBank/DDBJ whole genome shotgun (WGS) entry which is preliminary data.</text>
</comment>
<keyword evidence="8" id="KW-1185">Reference proteome</keyword>
<dbReference type="GO" id="GO:0005840">
    <property type="term" value="C:ribosome"/>
    <property type="evidence" value="ECO:0007669"/>
    <property type="project" value="UniProtKB-KW"/>
</dbReference>
<keyword evidence="3 4" id="KW-0687">Ribonucleoprotein</keyword>
<evidence type="ECO:0000256" key="1">
    <source>
        <dbReference type="ARBA" id="ARBA00006598"/>
    </source>
</evidence>
<dbReference type="PRINTS" id="PR00064">
    <property type="entry name" value="RIBOSOMALL35"/>
</dbReference>
<dbReference type="Proteomes" id="UP001202961">
    <property type="component" value="Unassembled WGS sequence"/>
</dbReference>
<dbReference type="InterPro" id="IPR021137">
    <property type="entry name" value="Ribosomal_bL35-like"/>
</dbReference>
<dbReference type="RefSeq" id="WP_250931299.1">
    <property type="nucleotide sequence ID" value="NZ_JAMQBK010000062.1"/>
</dbReference>
<name>A0ABT0U9J4_9BACT</name>